<dbReference type="EC" id="3.1.1.24" evidence="2"/>
<reference evidence="2 3" key="1">
    <citation type="submission" date="2019-09" db="EMBL/GenBank/DDBJ databases">
        <authorList>
            <person name="Wang X."/>
        </authorList>
    </citation>
    <scope>NUCLEOTIDE SEQUENCE [LARGE SCALE GENOMIC DNA]</scope>
    <source>
        <strain evidence="2 3">CICC 11023</strain>
    </source>
</reference>
<comment type="caution">
    <text evidence="2">The sequence shown here is derived from an EMBL/GenBank/DDBJ whole genome shotgun (WGS) entry which is preliminary data.</text>
</comment>
<evidence type="ECO:0000259" key="1">
    <source>
        <dbReference type="Pfam" id="PF00561"/>
    </source>
</evidence>
<feature type="domain" description="AB hydrolase-1" evidence="1">
    <location>
        <begin position="20"/>
        <end position="242"/>
    </location>
</feature>
<dbReference type="PROSITE" id="PS01151">
    <property type="entry name" value="FIMBRIAL_USHER"/>
    <property type="match status" value="1"/>
</dbReference>
<dbReference type="InterPro" id="IPR050471">
    <property type="entry name" value="AB_hydrolase"/>
</dbReference>
<evidence type="ECO:0000313" key="3">
    <source>
        <dbReference type="Proteomes" id="UP000323876"/>
    </source>
</evidence>
<dbReference type="EMBL" id="VXLC01000030">
    <property type="protein sequence ID" value="KAA8881940.1"/>
    <property type="molecule type" value="Genomic_DNA"/>
</dbReference>
<dbReference type="GO" id="GO:0042952">
    <property type="term" value="P:beta-ketoadipate pathway"/>
    <property type="evidence" value="ECO:0007669"/>
    <property type="project" value="InterPro"/>
</dbReference>
<organism evidence="2 3">
    <name type="scientific">Nocardia colli</name>
    <dbReference type="NCBI Taxonomy" id="2545717"/>
    <lineage>
        <taxon>Bacteria</taxon>
        <taxon>Bacillati</taxon>
        <taxon>Actinomycetota</taxon>
        <taxon>Actinomycetes</taxon>
        <taxon>Mycobacteriales</taxon>
        <taxon>Nocardiaceae</taxon>
        <taxon>Nocardia</taxon>
    </lineage>
</organism>
<dbReference type="InterPro" id="IPR026968">
    <property type="entry name" value="PcaD/CatD"/>
</dbReference>
<protein>
    <submittedName>
        <fullName evidence="2">3-oxoadipate enol-lactonase</fullName>
        <ecNumber evidence="2">3.1.1.24</ecNumber>
    </submittedName>
</protein>
<evidence type="ECO:0000313" key="2">
    <source>
        <dbReference type="EMBL" id="KAA8881940.1"/>
    </source>
</evidence>
<dbReference type="Gene3D" id="3.40.50.1820">
    <property type="entry name" value="alpha/beta hydrolase"/>
    <property type="match status" value="1"/>
</dbReference>
<dbReference type="InterPro" id="IPR018030">
    <property type="entry name" value="Fimbrial_membr_usher_CS"/>
</dbReference>
<dbReference type="Proteomes" id="UP000323876">
    <property type="component" value="Unassembled WGS sequence"/>
</dbReference>
<sequence length="259" mass="27134">MSEAVEVEYLVDGPADGPSVVLSGSLGSDMRMWEPQVPALAEAGYQVVRYDHRGHGGSPVPPGPYSLADLGYDVLALLDRLRIRRAHFVGLSLGGMVGMWLGGHAPDRWRTLTLCCTSAELGPPSGWAERAAVVRARGTGAVAAAAVGRWFTPQWRAAHPESTGGYEAMVAATPAEGYASCCAAIEKMDIAKHLATISAPTLVIAGADDPATPPPHAERIVEAIPVARLEILSPAAHLANVEQADAINGLILGHLKENS</sequence>
<dbReference type="SUPFAM" id="SSF53474">
    <property type="entry name" value="alpha/beta-Hydrolases"/>
    <property type="match status" value="1"/>
</dbReference>
<dbReference type="GO" id="GO:0047570">
    <property type="term" value="F:3-oxoadipate enol-lactonase activity"/>
    <property type="evidence" value="ECO:0007669"/>
    <property type="project" value="UniProtKB-EC"/>
</dbReference>
<keyword evidence="2" id="KW-0378">Hydrolase</keyword>
<accession>A0A5N0DZX3</accession>
<dbReference type="OrthoDB" id="9802489at2"/>
<gene>
    <name evidence="2" type="primary">pcaD</name>
    <name evidence="2" type="ORF">F3087_39595</name>
</gene>
<dbReference type="NCBIfam" id="TIGR02427">
    <property type="entry name" value="protocat_pcaD"/>
    <property type="match status" value="1"/>
</dbReference>
<dbReference type="Pfam" id="PF00561">
    <property type="entry name" value="Abhydrolase_1"/>
    <property type="match status" value="1"/>
</dbReference>
<dbReference type="InterPro" id="IPR000073">
    <property type="entry name" value="AB_hydrolase_1"/>
</dbReference>
<dbReference type="AlphaFoldDB" id="A0A5N0DZX3"/>
<dbReference type="InterPro" id="IPR029058">
    <property type="entry name" value="AB_hydrolase_fold"/>
</dbReference>
<proteinExistence type="predicted"/>
<dbReference type="PANTHER" id="PTHR43433">
    <property type="entry name" value="HYDROLASE, ALPHA/BETA FOLD FAMILY PROTEIN"/>
    <property type="match status" value="1"/>
</dbReference>
<name>A0A5N0DZX3_9NOCA</name>
<dbReference type="RefSeq" id="WP_150407306.1">
    <property type="nucleotide sequence ID" value="NZ_VXLC01000030.1"/>
</dbReference>
<keyword evidence="3" id="KW-1185">Reference proteome</keyword>
<dbReference type="PANTHER" id="PTHR43433:SF5">
    <property type="entry name" value="AB HYDROLASE-1 DOMAIN-CONTAINING PROTEIN"/>
    <property type="match status" value="1"/>
</dbReference>
<dbReference type="PRINTS" id="PR00111">
    <property type="entry name" value="ABHYDROLASE"/>
</dbReference>